<dbReference type="InterPro" id="IPR011611">
    <property type="entry name" value="PfkB_dom"/>
</dbReference>
<dbReference type="AlphaFoldDB" id="A0A3G9J705"/>
<keyword evidence="14" id="KW-1185">Reference proteome</keyword>
<dbReference type="GO" id="GO:0019303">
    <property type="term" value="P:D-ribose catabolic process"/>
    <property type="evidence" value="ECO:0007669"/>
    <property type="project" value="UniProtKB-UniRule"/>
</dbReference>
<organism evidence="13 14">
    <name type="scientific">Paenibacillus baekrokdamisoli</name>
    <dbReference type="NCBI Taxonomy" id="1712516"/>
    <lineage>
        <taxon>Bacteria</taxon>
        <taxon>Bacillati</taxon>
        <taxon>Bacillota</taxon>
        <taxon>Bacilli</taxon>
        <taxon>Bacillales</taxon>
        <taxon>Paenibacillaceae</taxon>
        <taxon>Paenibacillus</taxon>
    </lineage>
</organism>
<keyword evidence="8 12" id="KW-0067">ATP-binding</keyword>
<dbReference type="SUPFAM" id="SSF53613">
    <property type="entry name" value="Ribokinase-like"/>
    <property type="match status" value="1"/>
</dbReference>
<dbReference type="InterPro" id="IPR002173">
    <property type="entry name" value="Carboh/pur_kinase_PfkB_CS"/>
</dbReference>
<evidence type="ECO:0000256" key="2">
    <source>
        <dbReference type="ARBA" id="ARBA00012035"/>
    </source>
</evidence>
<keyword evidence="5 12" id="KW-0479">Metal-binding</keyword>
<dbReference type="Gene3D" id="3.40.1190.20">
    <property type="match status" value="1"/>
</dbReference>
<dbReference type="KEGG" id="pbk:Back11_54300"/>
<evidence type="ECO:0000313" key="13">
    <source>
        <dbReference type="EMBL" id="BBH24085.1"/>
    </source>
</evidence>
<protein>
    <recommendedName>
        <fullName evidence="3 12">Ribokinase</fullName>
        <shortName evidence="12">RK</shortName>
        <ecNumber evidence="2 12">2.7.1.15</ecNumber>
    </recommendedName>
</protein>
<comment type="subcellular location">
    <subcellularLocation>
        <location evidence="12">Cytoplasm</location>
    </subcellularLocation>
</comment>
<dbReference type="GO" id="GO:0005524">
    <property type="term" value="F:ATP binding"/>
    <property type="evidence" value="ECO:0007669"/>
    <property type="project" value="UniProtKB-UniRule"/>
</dbReference>
<feature type="binding site" evidence="12">
    <location>
        <position position="291"/>
    </location>
    <ligand>
        <name>K(+)</name>
        <dbReference type="ChEBI" id="CHEBI:29103"/>
    </ligand>
</feature>
<dbReference type="PROSITE" id="PS00584">
    <property type="entry name" value="PFKB_KINASES_2"/>
    <property type="match status" value="1"/>
</dbReference>
<evidence type="ECO:0000256" key="9">
    <source>
        <dbReference type="ARBA" id="ARBA00022842"/>
    </source>
</evidence>
<dbReference type="GO" id="GO:0004747">
    <property type="term" value="F:ribokinase activity"/>
    <property type="evidence" value="ECO:0007669"/>
    <property type="project" value="UniProtKB-UniRule"/>
</dbReference>
<dbReference type="NCBIfam" id="TIGR02152">
    <property type="entry name" value="D_ribokin_bact"/>
    <property type="match status" value="1"/>
</dbReference>
<dbReference type="InterPro" id="IPR011877">
    <property type="entry name" value="Ribokinase"/>
</dbReference>
<dbReference type="PANTHER" id="PTHR10584:SF166">
    <property type="entry name" value="RIBOKINASE"/>
    <property type="match status" value="1"/>
</dbReference>
<keyword evidence="6 12" id="KW-0547">Nucleotide-binding</keyword>
<feature type="binding site" evidence="12">
    <location>
        <position position="250"/>
    </location>
    <ligand>
        <name>K(+)</name>
        <dbReference type="ChEBI" id="CHEBI:29103"/>
    </ligand>
</feature>
<dbReference type="CDD" id="cd01174">
    <property type="entry name" value="ribokinase"/>
    <property type="match status" value="1"/>
</dbReference>
<feature type="binding site" evidence="12">
    <location>
        <begin position="255"/>
        <end position="256"/>
    </location>
    <ligand>
        <name>ATP</name>
        <dbReference type="ChEBI" id="CHEBI:30616"/>
    </ligand>
</feature>
<comment type="catalytic activity">
    <reaction evidence="12">
        <text>D-ribose + ATP = D-ribose 5-phosphate + ADP + H(+)</text>
        <dbReference type="Rhea" id="RHEA:13697"/>
        <dbReference type="ChEBI" id="CHEBI:15378"/>
        <dbReference type="ChEBI" id="CHEBI:30616"/>
        <dbReference type="ChEBI" id="CHEBI:47013"/>
        <dbReference type="ChEBI" id="CHEBI:78346"/>
        <dbReference type="ChEBI" id="CHEBI:456216"/>
        <dbReference type="EC" id="2.7.1.15"/>
    </reaction>
</comment>
<comment type="caution">
    <text evidence="12">Lacks conserved residue(s) required for the propagation of feature annotation.</text>
</comment>
<keyword evidence="12" id="KW-0963">Cytoplasm</keyword>
<evidence type="ECO:0000256" key="8">
    <source>
        <dbReference type="ARBA" id="ARBA00022840"/>
    </source>
</evidence>
<dbReference type="InterPro" id="IPR029056">
    <property type="entry name" value="Ribokinase-like"/>
</dbReference>
<reference evidence="13 14" key="1">
    <citation type="submission" date="2018-11" db="EMBL/GenBank/DDBJ databases">
        <title>Complete genome sequence of Paenibacillus baekrokdamisoli strain KCTC 33723.</title>
        <authorList>
            <person name="Kang S.W."/>
            <person name="Lee K.C."/>
            <person name="Kim K.K."/>
            <person name="Kim J.S."/>
            <person name="Kim D.S."/>
            <person name="Ko S.H."/>
            <person name="Yang S.H."/>
            <person name="Lee J.S."/>
        </authorList>
    </citation>
    <scope>NUCLEOTIDE SEQUENCE [LARGE SCALE GENOMIC DNA]</scope>
    <source>
        <strain evidence="13 14">KCTC 33723</strain>
    </source>
</reference>
<feature type="binding site" evidence="12">
    <location>
        <position position="289"/>
    </location>
    <ligand>
        <name>K(+)</name>
        <dbReference type="ChEBI" id="CHEBI:29103"/>
    </ligand>
</feature>
<accession>A0A3G9J705</accession>
<dbReference type="OrthoDB" id="9775849at2"/>
<evidence type="ECO:0000256" key="4">
    <source>
        <dbReference type="ARBA" id="ARBA00022679"/>
    </source>
</evidence>
<feature type="active site" description="Proton acceptor" evidence="12">
    <location>
        <position position="256"/>
    </location>
</feature>
<feature type="binding site" evidence="12">
    <location>
        <begin position="224"/>
        <end position="229"/>
    </location>
    <ligand>
        <name>ATP</name>
        <dbReference type="ChEBI" id="CHEBI:30616"/>
    </ligand>
</feature>
<dbReference type="PRINTS" id="PR00990">
    <property type="entry name" value="RIBOKINASE"/>
</dbReference>
<keyword evidence="9 12" id="KW-0460">Magnesium</keyword>
<feature type="binding site" evidence="12">
    <location>
        <begin position="16"/>
        <end position="18"/>
    </location>
    <ligand>
        <name>substrate</name>
    </ligand>
</feature>
<feature type="binding site" evidence="12">
    <location>
        <begin position="44"/>
        <end position="48"/>
    </location>
    <ligand>
        <name>substrate</name>
    </ligand>
</feature>
<comment type="similarity">
    <text evidence="1">Belongs to the carbohydrate kinase pfkB family.</text>
</comment>
<keyword evidence="4 12" id="KW-0808">Transferase</keyword>
<comment type="subunit">
    <text evidence="12">Homodimer.</text>
</comment>
<dbReference type="Pfam" id="PF00294">
    <property type="entry name" value="PfkB"/>
    <property type="match status" value="1"/>
</dbReference>
<sequence>MIVIKEQRITVVGSLNMDLVVMVERMPRRGETIHGRQLHTIPGGKGANQAIGCAKLGAQVSMIGAVGSDAFGDKLIERLEACSVSTEAIVRAGDISTGTASITHTPEDNSIVIVSGANLRCSSELVDTYRDRIGSADTLLVQLEIPLASVRRALEWARRSGVRTILNPAPAVPLSRDLTQLVDFISPNETEFEILSGTTWDDEESLAQAMRQWEYEFGARVLITRGDKGCSYLEGDELYTISAPNVQVIDTTGAGDAFNAAFSVAVSQGMSIREAISFAVQAASFSVTRFGAQDGMPVWEEVLSITSTGT</sequence>
<dbReference type="GO" id="GO:0005829">
    <property type="term" value="C:cytosol"/>
    <property type="evidence" value="ECO:0007669"/>
    <property type="project" value="TreeGrafter"/>
</dbReference>
<evidence type="ECO:0000256" key="6">
    <source>
        <dbReference type="ARBA" id="ARBA00022741"/>
    </source>
</evidence>
<feature type="binding site" evidence="12">
    <location>
        <position position="286"/>
    </location>
    <ligand>
        <name>K(+)</name>
        <dbReference type="ChEBI" id="CHEBI:29103"/>
    </ligand>
</feature>
<evidence type="ECO:0000256" key="12">
    <source>
        <dbReference type="HAMAP-Rule" id="MF_01987"/>
    </source>
</evidence>
<gene>
    <name evidence="13" type="primary">rbsK_3</name>
    <name evidence="12" type="synonym">rbsK</name>
    <name evidence="13" type="ORF">Back11_54300</name>
</gene>
<dbReference type="Proteomes" id="UP000275368">
    <property type="component" value="Chromosome"/>
</dbReference>
<proteinExistence type="inferred from homology"/>
<evidence type="ECO:0000256" key="7">
    <source>
        <dbReference type="ARBA" id="ARBA00022777"/>
    </source>
</evidence>
<evidence type="ECO:0000256" key="11">
    <source>
        <dbReference type="ARBA" id="ARBA00023277"/>
    </source>
</evidence>
<dbReference type="EC" id="2.7.1.15" evidence="2 12"/>
<feature type="binding site" evidence="12">
    <location>
        <position position="256"/>
    </location>
    <ligand>
        <name>substrate</name>
    </ligand>
</feature>
<comment type="pathway">
    <text evidence="12">Carbohydrate metabolism; D-ribose degradation; D-ribose 5-phosphate from beta-D-ribopyranose: step 2/2.</text>
</comment>
<dbReference type="GO" id="GO:0046872">
    <property type="term" value="F:metal ion binding"/>
    <property type="evidence" value="ECO:0007669"/>
    <property type="project" value="UniProtKB-KW"/>
</dbReference>
<evidence type="ECO:0000256" key="10">
    <source>
        <dbReference type="ARBA" id="ARBA00022958"/>
    </source>
</evidence>
<keyword evidence="7 12" id="KW-0418">Kinase</keyword>
<feature type="binding site" evidence="12">
    <location>
        <position position="188"/>
    </location>
    <ligand>
        <name>ATP</name>
        <dbReference type="ChEBI" id="CHEBI:30616"/>
    </ligand>
</feature>
<dbReference type="PROSITE" id="PS00583">
    <property type="entry name" value="PFKB_KINASES_1"/>
    <property type="match status" value="1"/>
</dbReference>
<evidence type="ECO:0000256" key="1">
    <source>
        <dbReference type="ARBA" id="ARBA00005380"/>
    </source>
</evidence>
<dbReference type="RefSeq" id="WP_125664057.1">
    <property type="nucleotide sequence ID" value="NZ_AP019308.1"/>
</dbReference>
<keyword evidence="11 12" id="KW-0119">Carbohydrate metabolism</keyword>
<comment type="similarity">
    <text evidence="12">Belongs to the carbohydrate kinase PfkB family. Ribokinase subfamily.</text>
</comment>
<feature type="binding site" evidence="12">
    <location>
        <position position="252"/>
    </location>
    <ligand>
        <name>K(+)</name>
        <dbReference type="ChEBI" id="CHEBI:29103"/>
    </ligand>
</feature>
<dbReference type="EMBL" id="AP019308">
    <property type="protein sequence ID" value="BBH24085.1"/>
    <property type="molecule type" value="Genomic_DNA"/>
</dbReference>
<comment type="activity regulation">
    <text evidence="12">Activated by a monovalent cation that binds near, but not in, the active site. The most likely occupant of the site in vivo is potassium. Ion binding induces a conformational change that may alter substrate affinity.</text>
</comment>
<dbReference type="InterPro" id="IPR002139">
    <property type="entry name" value="Ribo/fructo_kinase"/>
</dbReference>
<keyword evidence="10 12" id="KW-0630">Potassium</keyword>
<name>A0A3G9J705_9BACL</name>
<comment type="cofactor">
    <cofactor evidence="12">
        <name>Mg(2+)</name>
        <dbReference type="ChEBI" id="CHEBI:18420"/>
    </cofactor>
    <text evidence="12">Requires a divalent cation, most likely magnesium in vivo, as an electrophilic catalyst to aid phosphoryl group transfer. It is the chelate of the metal and the nucleotide that is the actual substrate.</text>
</comment>
<evidence type="ECO:0000256" key="3">
    <source>
        <dbReference type="ARBA" id="ARBA00016943"/>
    </source>
</evidence>
<feature type="binding site" evidence="12">
    <location>
        <position position="144"/>
    </location>
    <ligand>
        <name>substrate</name>
    </ligand>
</feature>
<evidence type="ECO:0000313" key="14">
    <source>
        <dbReference type="Proteomes" id="UP000275368"/>
    </source>
</evidence>
<dbReference type="UniPathway" id="UPA00916">
    <property type="reaction ID" value="UER00889"/>
</dbReference>
<comment type="function">
    <text evidence="12">Catalyzes the phosphorylation of ribose at O-5 in a reaction requiring ATP and magnesium. The resulting D-ribose-5-phosphate can then be used either for sythesis of nucleotides, histidine, and tryptophan, or as a component of the pentose phosphate pathway.</text>
</comment>
<evidence type="ECO:0000256" key="5">
    <source>
        <dbReference type="ARBA" id="ARBA00022723"/>
    </source>
</evidence>
<dbReference type="HAMAP" id="MF_01987">
    <property type="entry name" value="Ribokinase"/>
    <property type="match status" value="1"/>
</dbReference>
<dbReference type="PANTHER" id="PTHR10584">
    <property type="entry name" value="SUGAR KINASE"/>
    <property type="match status" value="1"/>
</dbReference>